<dbReference type="Pfam" id="PF03590">
    <property type="entry name" value="AsnA"/>
    <property type="match status" value="1"/>
</dbReference>
<keyword evidence="5" id="KW-0067">ATP-binding</keyword>
<protein>
    <recommendedName>
        <fullName evidence="7">Aminoacyl-transfer RNA synthetases class-II family profile domain-containing protein</fullName>
    </recommendedName>
</protein>
<evidence type="ECO:0000256" key="5">
    <source>
        <dbReference type="ARBA" id="ARBA00022840"/>
    </source>
</evidence>
<evidence type="ECO:0000313" key="9">
    <source>
        <dbReference type="Proteomes" id="UP000785679"/>
    </source>
</evidence>
<dbReference type="PANTHER" id="PTHR30073">
    <property type="entry name" value="ASPARTATE--AMMONIA LIGASE"/>
    <property type="match status" value="1"/>
</dbReference>
<dbReference type="PANTHER" id="PTHR30073:SF5">
    <property type="entry name" value="ASPARTATE--AMMONIA LIGASE"/>
    <property type="match status" value="1"/>
</dbReference>
<keyword evidence="9" id="KW-1185">Reference proteome</keyword>
<dbReference type="OrthoDB" id="396916at2759"/>
<evidence type="ECO:0000256" key="1">
    <source>
        <dbReference type="ARBA" id="ARBA00022490"/>
    </source>
</evidence>
<keyword evidence="1" id="KW-0963">Cytoplasm</keyword>
<evidence type="ECO:0000259" key="7">
    <source>
        <dbReference type="PROSITE" id="PS50862"/>
    </source>
</evidence>
<accession>A0A8J8T366</accession>
<dbReference type="Gene3D" id="3.30.930.10">
    <property type="entry name" value="Bira Bifunctional Protein, Domain 2"/>
    <property type="match status" value="1"/>
</dbReference>
<dbReference type="PIRSF" id="PIRSF001555">
    <property type="entry name" value="Asp_ammon_ligase"/>
    <property type="match status" value="1"/>
</dbReference>
<dbReference type="EMBL" id="RRYP01008419">
    <property type="protein sequence ID" value="TNV79788.1"/>
    <property type="molecule type" value="Genomic_DNA"/>
</dbReference>
<keyword evidence="3" id="KW-0028">Amino-acid biosynthesis</keyword>
<dbReference type="GO" id="GO:0005829">
    <property type="term" value="C:cytosol"/>
    <property type="evidence" value="ECO:0007669"/>
    <property type="project" value="TreeGrafter"/>
</dbReference>
<dbReference type="GO" id="GO:0005524">
    <property type="term" value="F:ATP binding"/>
    <property type="evidence" value="ECO:0007669"/>
    <property type="project" value="UniProtKB-KW"/>
</dbReference>
<keyword evidence="4" id="KW-0547">Nucleotide-binding</keyword>
<dbReference type="GO" id="GO:0006529">
    <property type="term" value="P:asparagine biosynthetic process"/>
    <property type="evidence" value="ECO:0007669"/>
    <property type="project" value="UniProtKB-KW"/>
</dbReference>
<keyword evidence="6" id="KW-0061">Asparagine biosynthesis</keyword>
<evidence type="ECO:0000313" key="8">
    <source>
        <dbReference type="EMBL" id="TNV79788.1"/>
    </source>
</evidence>
<sequence length="342" mass="39058">MQKAAARASFDYKQTMKGIDRTRTLFFQALSERLNLQRVAAPLFIPGGTGIQDTLFKTESKIRFDHDSIPGKHFETLHSLAKWKRHTLTEHEFEPHSGIWVEGHYVRGFEPSLDETHSIYVLQFDWEMTIRKEDRTVEFLKSTVRKIYEGIKATEEGIVATFPDKLSKQLPTDIHFIHTEELEKLYPSLTPRDREIAITKEKGAVFIIGIGHPLPGSGKPHDDRAADYDDWWTANTSGYRGLNGDILVWDTALDTALELSSMGIRVCPQSLKSQSEIQGTWAETKDLAYHKRVSTEDYVYSIGGGIGIDRVTKWMLRKRHIGEVQVSIWPEETLKGYPAILQ</sequence>
<evidence type="ECO:0000256" key="4">
    <source>
        <dbReference type="ARBA" id="ARBA00022741"/>
    </source>
</evidence>
<dbReference type="GO" id="GO:0004071">
    <property type="term" value="F:aspartate-ammonia ligase activity"/>
    <property type="evidence" value="ECO:0007669"/>
    <property type="project" value="InterPro"/>
</dbReference>
<dbReference type="Proteomes" id="UP000785679">
    <property type="component" value="Unassembled WGS sequence"/>
</dbReference>
<dbReference type="SUPFAM" id="SSF55681">
    <property type="entry name" value="Class II aaRS and biotin synthetases"/>
    <property type="match status" value="1"/>
</dbReference>
<dbReference type="AlphaFoldDB" id="A0A8J8T366"/>
<dbReference type="PROSITE" id="PS50862">
    <property type="entry name" value="AA_TRNA_LIGASE_II"/>
    <property type="match status" value="1"/>
</dbReference>
<evidence type="ECO:0000256" key="2">
    <source>
        <dbReference type="ARBA" id="ARBA00022598"/>
    </source>
</evidence>
<feature type="domain" description="Aminoacyl-transfer RNA synthetases class-II family profile" evidence="7">
    <location>
        <begin position="28"/>
        <end position="338"/>
    </location>
</feature>
<dbReference type="InterPro" id="IPR045864">
    <property type="entry name" value="aa-tRNA-synth_II/BPL/LPL"/>
</dbReference>
<name>A0A8J8T366_HALGN</name>
<dbReference type="InterPro" id="IPR006195">
    <property type="entry name" value="aa-tRNA-synth_II"/>
</dbReference>
<evidence type="ECO:0000256" key="6">
    <source>
        <dbReference type="ARBA" id="ARBA00022888"/>
    </source>
</evidence>
<proteinExistence type="predicted"/>
<comment type="caution">
    <text evidence="8">The sequence shown here is derived from an EMBL/GenBank/DDBJ whole genome shotgun (WGS) entry which is preliminary data.</text>
</comment>
<evidence type="ECO:0000256" key="3">
    <source>
        <dbReference type="ARBA" id="ARBA00022605"/>
    </source>
</evidence>
<organism evidence="8 9">
    <name type="scientific">Halteria grandinella</name>
    <dbReference type="NCBI Taxonomy" id="5974"/>
    <lineage>
        <taxon>Eukaryota</taxon>
        <taxon>Sar</taxon>
        <taxon>Alveolata</taxon>
        <taxon>Ciliophora</taxon>
        <taxon>Intramacronucleata</taxon>
        <taxon>Spirotrichea</taxon>
        <taxon>Stichotrichia</taxon>
        <taxon>Sporadotrichida</taxon>
        <taxon>Halteriidae</taxon>
        <taxon>Halteria</taxon>
    </lineage>
</organism>
<dbReference type="NCBIfam" id="TIGR00669">
    <property type="entry name" value="asnA"/>
    <property type="match status" value="1"/>
</dbReference>
<gene>
    <name evidence="8" type="ORF">FGO68_gene260</name>
</gene>
<keyword evidence="2" id="KW-0436">Ligase</keyword>
<reference evidence="8" key="1">
    <citation type="submission" date="2019-06" db="EMBL/GenBank/DDBJ databases">
        <authorList>
            <person name="Zheng W."/>
        </authorList>
    </citation>
    <scope>NUCLEOTIDE SEQUENCE</scope>
    <source>
        <strain evidence="8">QDHG01</strain>
    </source>
</reference>
<dbReference type="InterPro" id="IPR004618">
    <property type="entry name" value="AsnA"/>
</dbReference>